<evidence type="ECO:0000256" key="6">
    <source>
        <dbReference type="PROSITE-ProRule" id="PRU00059"/>
    </source>
</evidence>
<accession>A0A8S3RUU6</accession>
<evidence type="ECO:0000259" key="11">
    <source>
        <dbReference type="PROSITE" id="PS50802"/>
    </source>
</evidence>
<evidence type="ECO:0000313" key="13">
    <source>
        <dbReference type="Proteomes" id="UP000683360"/>
    </source>
</evidence>
<keyword evidence="2 8" id="KW-0812">Transmembrane</keyword>
<gene>
    <name evidence="12" type="ORF">MEDL_25939</name>
</gene>
<feature type="transmembrane region" description="Helical" evidence="8">
    <location>
        <begin position="256"/>
        <end position="274"/>
    </location>
</feature>
<dbReference type="Pfam" id="PF00431">
    <property type="entry name" value="CUB"/>
    <property type="match status" value="1"/>
</dbReference>
<comment type="subcellular location">
    <subcellularLocation>
        <location evidence="1">Membrane</location>
        <topology evidence="1">Multi-pass membrane protein</topology>
    </subcellularLocation>
</comment>
<dbReference type="PROSITE" id="PS50261">
    <property type="entry name" value="G_PROTEIN_RECEP_F2_4"/>
    <property type="match status" value="1"/>
</dbReference>
<reference evidence="12" key="1">
    <citation type="submission" date="2021-03" db="EMBL/GenBank/DDBJ databases">
        <authorList>
            <person name="Bekaert M."/>
        </authorList>
    </citation>
    <scope>NUCLEOTIDE SEQUENCE</scope>
</reference>
<dbReference type="OrthoDB" id="10063988at2759"/>
<dbReference type="Gene3D" id="2.60.120.290">
    <property type="entry name" value="Spermadhesin, CUB domain"/>
    <property type="match status" value="1"/>
</dbReference>
<feature type="domain" description="G-protein coupled receptors family 2 profile 2" evidence="10">
    <location>
        <begin position="253"/>
        <end position="304"/>
    </location>
</feature>
<dbReference type="InterPro" id="IPR017981">
    <property type="entry name" value="GPCR_2-like_7TM"/>
</dbReference>
<sequence length="504" mass="57693">MVYVEDTTFDIRQASNRQYIYLVVHTTLIITSDKPSFTKMKIVAIFFIVIAAVVMIHHVEGRRRNVDNERKEAFRNKIRKYERKEKCRRNNGYEKDVGCLNCKDACNTDVAGQEYIDINGVCSGNNTCCKPCSDTCGGSFTGPMGSFTSPNFPSNYCNNQDCYFNITVEDGDRVMLNFTTLHTAFDGDFLQIYNGEIEDTFETFLYRGGPYPPTEIDVSDNPSSNKIIVHLHSDETQTQPGFQVTYKTFWIGLKSICVILPLFGLTWVLGAFSINDDLVMFQYLFATFNSLQGFFICLFHCILNEQVRLGYRHFQRRRHAYRMDSKLPTDSTNTNEQEGDDTTSEDIQQEVTVSIDKENSDDYISLSRLKHRTIFVEDDSEDSYNLTKADINSSDLLSAPSTNGSVQKTQLSCKETYTSLQHQIKISKGQSTKQMEEHSIIQSIKEVSVQESEYFEKERNQCEQKLDTLLAANVLVRKEVSPDGNCFFRASLLHVPYVKDENEF</sequence>
<dbReference type="PROSITE" id="PS50802">
    <property type="entry name" value="OTU"/>
    <property type="match status" value="1"/>
</dbReference>
<dbReference type="Proteomes" id="UP000683360">
    <property type="component" value="Unassembled WGS sequence"/>
</dbReference>
<dbReference type="SUPFAM" id="SSF49854">
    <property type="entry name" value="Spermadhesin, CUB domain"/>
    <property type="match status" value="1"/>
</dbReference>
<dbReference type="PROSITE" id="PS01180">
    <property type="entry name" value="CUB"/>
    <property type="match status" value="1"/>
</dbReference>
<evidence type="ECO:0000256" key="2">
    <source>
        <dbReference type="ARBA" id="ARBA00022692"/>
    </source>
</evidence>
<evidence type="ECO:0000256" key="5">
    <source>
        <dbReference type="ARBA" id="ARBA00023157"/>
    </source>
</evidence>
<keyword evidence="13" id="KW-1185">Reference proteome</keyword>
<comment type="caution">
    <text evidence="12">The sequence shown here is derived from an EMBL/GenBank/DDBJ whole genome shotgun (WGS) entry which is preliminary data.</text>
</comment>
<feature type="domain" description="CUB" evidence="9">
    <location>
        <begin position="136"/>
        <end position="249"/>
    </location>
</feature>
<dbReference type="EMBL" id="CAJPWZ010001282">
    <property type="protein sequence ID" value="CAG2211935.1"/>
    <property type="molecule type" value="Genomic_DNA"/>
</dbReference>
<dbReference type="CDD" id="cd00041">
    <property type="entry name" value="CUB"/>
    <property type="match status" value="1"/>
</dbReference>
<evidence type="ECO:0000259" key="9">
    <source>
        <dbReference type="PROSITE" id="PS01180"/>
    </source>
</evidence>
<evidence type="ECO:0000256" key="3">
    <source>
        <dbReference type="ARBA" id="ARBA00022989"/>
    </source>
</evidence>
<evidence type="ECO:0000256" key="8">
    <source>
        <dbReference type="SAM" id="Phobius"/>
    </source>
</evidence>
<dbReference type="InterPro" id="IPR000859">
    <property type="entry name" value="CUB_dom"/>
</dbReference>
<dbReference type="PANTHER" id="PTHR12011:SF347">
    <property type="entry name" value="FI21270P1-RELATED"/>
    <property type="match status" value="1"/>
</dbReference>
<evidence type="ECO:0000313" key="12">
    <source>
        <dbReference type="EMBL" id="CAG2211935.1"/>
    </source>
</evidence>
<dbReference type="PRINTS" id="PR00249">
    <property type="entry name" value="GPCRSECRETIN"/>
</dbReference>
<evidence type="ECO:0000256" key="7">
    <source>
        <dbReference type="SAM" id="MobiDB-lite"/>
    </source>
</evidence>
<dbReference type="GO" id="GO:0007166">
    <property type="term" value="P:cell surface receptor signaling pathway"/>
    <property type="evidence" value="ECO:0007669"/>
    <property type="project" value="InterPro"/>
</dbReference>
<dbReference type="InterPro" id="IPR017983">
    <property type="entry name" value="GPCR_2_secretin-like_CS"/>
</dbReference>
<dbReference type="InterPro" id="IPR003323">
    <property type="entry name" value="OTU_dom"/>
</dbReference>
<evidence type="ECO:0000256" key="4">
    <source>
        <dbReference type="ARBA" id="ARBA00023136"/>
    </source>
</evidence>
<dbReference type="PANTHER" id="PTHR12011">
    <property type="entry name" value="ADHESION G-PROTEIN COUPLED RECEPTOR"/>
    <property type="match status" value="1"/>
</dbReference>
<keyword evidence="3 8" id="KW-1133">Transmembrane helix</keyword>
<keyword evidence="5" id="KW-1015">Disulfide bond</keyword>
<name>A0A8S3RUU6_MYTED</name>
<dbReference type="SMART" id="SM00042">
    <property type="entry name" value="CUB"/>
    <property type="match status" value="1"/>
</dbReference>
<keyword evidence="4 8" id="KW-0472">Membrane</keyword>
<proteinExistence type="predicted"/>
<protein>
    <submittedName>
        <fullName evidence="12">ADGRD1</fullName>
    </submittedName>
</protein>
<organism evidence="12 13">
    <name type="scientific">Mytilus edulis</name>
    <name type="common">Blue mussel</name>
    <dbReference type="NCBI Taxonomy" id="6550"/>
    <lineage>
        <taxon>Eukaryota</taxon>
        <taxon>Metazoa</taxon>
        <taxon>Spiralia</taxon>
        <taxon>Lophotrochozoa</taxon>
        <taxon>Mollusca</taxon>
        <taxon>Bivalvia</taxon>
        <taxon>Autobranchia</taxon>
        <taxon>Pteriomorphia</taxon>
        <taxon>Mytilida</taxon>
        <taxon>Mytiloidea</taxon>
        <taxon>Mytilidae</taxon>
        <taxon>Mytilinae</taxon>
        <taxon>Mytilus</taxon>
    </lineage>
</organism>
<dbReference type="GO" id="GO:0005886">
    <property type="term" value="C:plasma membrane"/>
    <property type="evidence" value="ECO:0007669"/>
    <property type="project" value="TreeGrafter"/>
</dbReference>
<feature type="domain" description="OTU" evidence="11">
    <location>
        <begin position="475"/>
        <end position="504"/>
    </location>
</feature>
<feature type="compositionally biased region" description="Acidic residues" evidence="7">
    <location>
        <begin position="337"/>
        <end position="347"/>
    </location>
</feature>
<feature type="transmembrane region" description="Helical" evidence="8">
    <location>
        <begin position="42"/>
        <end position="61"/>
    </location>
</feature>
<dbReference type="AlphaFoldDB" id="A0A8S3RUU6"/>
<feature type="transmembrane region" description="Helical" evidence="8">
    <location>
        <begin position="280"/>
        <end position="303"/>
    </location>
</feature>
<dbReference type="GO" id="GO:0004930">
    <property type="term" value="F:G protein-coupled receptor activity"/>
    <property type="evidence" value="ECO:0007669"/>
    <property type="project" value="InterPro"/>
</dbReference>
<dbReference type="PROSITE" id="PS00650">
    <property type="entry name" value="G_PROTEIN_RECEP_F2_2"/>
    <property type="match status" value="1"/>
</dbReference>
<evidence type="ECO:0000256" key="1">
    <source>
        <dbReference type="ARBA" id="ARBA00004141"/>
    </source>
</evidence>
<evidence type="ECO:0000259" key="10">
    <source>
        <dbReference type="PROSITE" id="PS50261"/>
    </source>
</evidence>
<comment type="caution">
    <text evidence="6">Lacks conserved residue(s) required for the propagation of feature annotation.</text>
</comment>
<dbReference type="InterPro" id="IPR000832">
    <property type="entry name" value="GPCR_2_secretin-like"/>
</dbReference>
<dbReference type="InterPro" id="IPR035914">
    <property type="entry name" value="Sperma_CUB_dom_sf"/>
</dbReference>
<feature type="region of interest" description="Disordered" evidence="7">
    <location>
        <begin position="325"/>
        <end position="347"/>
    </location>
</feature>